<dbReference type="eggNOG" id="COG3126">
    <property type="taxonomic scope" value="Bacteria"/>
</dbReference>
<proteinExistence type="predicted"/>
<dbReference type="EMBL" id="AMRI01000004">
    <property type="protein sequence ID" value="EKE76758.1"/>
    <property type="molecule type" value="Genomic_DNA"/>
</dbReference>
<sequence>MMVSRSRRSVLALGLALLLGGCLDDGGPKDLTEQDFEKAALTVKGNLTYRERIALPKGAQAEVLLTDATLDKPLAMDRVAVDGQVPIPFQLSMRAEDILKGHQYALSAHIQLADGTLVFHSKEDRLIDPFGLEIVTLRLYRTEP</sequence>
<dbReference type="PROSITE" id="PS51257">
    <property type="entry name" value="PROKAR_LIPOPROTEIN"/>
    <property type="match status" value="1"/>
</dbReference>
<dbReference type="AlphaFoldDB" id="K2JNC2"/>
<name>K2JNC2_9GAMM</name>
<dbReference type="InterPro" id="IPR039366">
    <property type="entry name" value="Pilotin"/>
</dbReference>
<dbReference type="PANTHER" id="PTHR38013:SF1">
    <property type="entry name" value="GLYCOPROTEIN_POLYSACCHARIDE METABOLISM"/>
    <property type="match status" value="1"/>
</dbReference>
<dbReference type="Proteomes" id="UP000006755">
    <property type="component" value="Unassembled WGS sequence"/>
</dbReference>
<evidence type="ECO:0000313" key="2">
    <source>
        <dbReference type="Proteomes" id="UP000006755"/>
    </source>
</evidence>
<dbReference type="OrthoDB" id="5348860at2"/>
<dbReference type="Pfam" id="PF09619">
    <property type="entry name" value="YscW"/>
    <property type="match status" value="1"/>
</dbReference>
<dbReference type="STRING" id="745411.B3C1_04155"/>
<comment type="caution">
    <text evidence="1">The sequence shown here is derived from an EMBL/GenBank/DDBJ whole genome shotgun (WGS) entry which is preliminary data.</text>
</comment>
<dbReference type="InterPro" id="IPR053196">
    <property type="entry name" value="Lipoprotein_YbaY-like"/>
</dbReference>
<accession>K2JNC2</accession>
<dbReference type="RefSeq" id="WP_008483124.1">
    <property type="nucleotide sequence ID" value="NZ_AMRI01000004.1"/>
</dbReference>
<keyword evidence="2" id="KW-1185">Reference proteome</keyword>
<reference evidence="1 2" key="1">
    <citation type="journal article" date="2012" name="J. Bacteriol.">
        <title>Genome Sequence of Gallaecimonas xiamenensis Type Strain 3-C-1.</title>
        <authorList>
            <person name="Lai Q."/>
            <person name="Wang L."/>
            <person name="Wang W."/>
            <person name="Shao Z."/>
        </authorList>
    </citation>
    <scope>NUCLEOTIDE SEQUENCE [LARGE SCALE GENOMIC DNA]</scope>
    <source>
        <strain evidence="1 2">3-C-1</strain>
    </source>
</reference>
<protein>
    <submittedName>
        <fullName evidence="1">Lipoprotein-related protein</fullName>
    </submittedName>
</protein>
<evidence type="ECO:0000313" key="1">
    <source>
        <dbReference type="EMBL" id="EKE76758.1"/>
    </source>
</evidence>
<dbReference type="PANTHER" id="PTHR38013">
    <property type="entry name" value="GLYCOPROTEIN/POLYSACCHARIDE METABOLISM"/>
    <property type="match status" value="1"/>
</dbReference>
<gene>
    <name evidence="1" type="ORF">B3C1_04155</name>
</gene>
<organism evidence="1 2">
    <name type="scientific">Gallaecimonas xiamenensis 3-C-1</name>
    <dbReference type="NCBI Taxonomy" id="745411"/>
    <lineage>
        <taxon>Bacteria</taxon>
        <taxon>Pseudomonadati</taxon>
        <taxon>Pseudomonadota</taxon>
        <taxon>Gammaproteobacteria</taxon>
        <taxon>Enterobacterales</taxon>
        <taxon>Gallaecimonadaceae</taxon>
        <taxon>Gallaecimonas</taxon>
    </lineage>
</organism>
<keyword evidence="1" id="KW-0449">Lipoprotein</keyword>